<accession>K9Z3L4</accession>
<dbReference type="AlphaFoldDB" id="K9Z3L4"/>
<name>K9Z3L4_CYAAP</name>
<evidence type="ECO:0000256" key="1">
    <source>
        <dbReference type="SAM" id="Phobius"/>
    </source>
</evidence>
<dbReference type="Proteomes" id="UP000010480">
    <property type="component" value="Chromosome"/>
</dbReference>
<dbReference type="RefSeq" id="WP_015219061.1">
    <property type="nucleotide sequence ID" value="NC_019776.1"/>
</dbReference>
<dbReference type="OrthoDB" id="480631at2"/>
<feature type="transmembrane region" description="Helical" evidence="1">
    <location>
        <begin position="7"/>
        <end position="26"/>
    </location>
</feature>
<evidence type="ECO:0000313" key="3">
    <source>
        <dbReference type="Proteomes" id="UP000010480"/>
    </source>
</evidence>
<evidence type="ECO:0000313" key="2">
    <source>
        <dbReference type="EMBL" id="AFZ53332.1"/>
    </source>
</evidence>
<sequence precursor="true">MRRFWNLATSIIFIIFCISVIGYLQIPITSRKSQAISKEEAIKQEKRDYLTLTFLKNLPNFGFNNLVADWIYLRFVQYFGDESRDLTGYTLNPEYFTAFVDKDPRFIEPYFIFAPATTLFSGRPDVSVDLMSKGLQAIQPQQPKAYQVWYYKGIDELLFTSQPRQAKISYQIAAQWAKYHDNPEAQNLGQLAQDTANFLKENPNSKKAQGASWMSIYTNAREDSVRELALQNIERLGGELRIEGNRATLTFPEEK</sequence>
<dbReference type="KEGG" id="can:Cyan10605_1213"/>
<proteinExistence type="predicted"/>
<reference evidence="3" key="1">
    <citation type="journal article" date="2013" name="Proc. Natl. Acad. Sci. U.S.A.">
        <title>Improving the coverage of the cyanobacterial phylum using diversity-driven genome sequencing.</title>
        <authorList>
            <person name="Shih P.M."/>
            <person name="Wu D."/>
            <person name="Latifi A."/>
            <person name="Axen S.D."/>
            <person name="Fewer D.P."/>
            <person name="Talla E."/>
            <person name="Calteau A."/>
            <person name="Cai F."/>
            <person name="Tandeau de Marsac N."/>
            <person name="Rippka R."/>
            <person name="Herdman M."/>
            <person name="Sivonen K."/>
            <person name="Coursin T."/>
            <person name="Laurent T."/>
            <person name="Goodwin L."/>
            <person name="Nolan M."/>
            <person name="Davenport K.W."/>
            <person name="Han C.S."/>
            <person name="Rubin E.M."/>
            <person name="Eisen J.A."/>
            <person name="Woyke T."/>
            <person name="Gugger M."/>
            <person name="Kerfeld C.A."/>
        </authorList>
    </citation>
    <scope>NUCLEOTIDE SEQUENCE [LARGE SCALE GENOMIC DNA]</scope>
    <source>
        <strain evidence="3">PCC 10605</strain>
    </source>
</reference>
<dbReference type="HOGENOM" id="CLU_086346_0_0_3"/>
<organism evidence="2 3">
    <name type="scientific">Cyanobacterium aponinum (strain PCC 10605)</name>
    <dbReference type="NCBI Taxonomy" id="755178"/>
    <lineage>
        <taxon>Bacteria</taxon>
        <taxon>Bacillati</taxon>
        <taxon>Cyanobacteriota</taxon>
        <taxon>Cyanophyceae</taxon>
        <taxon>Oscillatoriophycideae</taxon>
        <taxon>Chroococcales</taxon>
        <taxon>Geminocystaceae</taxon>
        <taxon>Cyanobacterium</taxon>
    </lineage>
</organism>
<dbReference type="eggNOG" id="COG0457">
    <property type="taxonomic scope" value="Bacteria"/>
</dbReference>
<keyword evidence="3" id="KW-1185">Reference proteome</keyword>
<dbReference type="STRING" id="755178.Cyan10605_1213"/>
<keyword evidence="1" id="KW-0812">Transmembrane</keyword>
<gene>
    <name evidence="2" type="ordered locus">Cyan10605_1213</name>
</gene>
<keyword evidence="1" id="KW-0472">Membrane</keyword>
<keyword evidence="1" id="KW-1133">Transmembrane helix</keyword>
<dbReference type="EMBL" id="CP003947">
    <property type="protein sequence ID" value="AFZ53332.1"/>
    <property type="molecule type" value="Genomic_DNA"/>
</dbReference>
<protein>
    <submittedName>
        <fullName evidence="2">Uncharacterized protein</fullName>
    </submittedName>
</protein>